<proteinExistence type="predicted"/>
<dbReference type="Pfam" id="PF11175">
    <property type="entry name" value="DUF2961"/>
    <property type="match status" value="1"/>
</dbReference>
<dbReference type="STRING" id="512399.A8709_32735"/>
<name>A0A1C0ZWU5_9BACL</name>
<keyword evidence="2" id="KW-1185">Reference proteome</keyword>
<dbReference type="EMBL" id="LYPC01000027">
    <property type="protein sequence ID" value="OCT12582.1"/>
    <property type="molecule type" value="Genomic_DNA"/>
</dbReference>
<protein>
    <recommendedName>
        <fullName evidence="3">DUF2961 domain-containing protein</fullName>
    </recommendedName>
</protein>
<dbReference type="InterPro" id="IPR021345">
    <property type="entry name" value="DUF2961"/>
</dbReference>
<evidence type="ECO:0008006" key="3">
    <source>
        <dbReference type="Google" id="ProtNLM"/>
    </source>
</evidence>
<accession>A0A1C0ZWU5</accession>
<dbReference type="RefSeq" id="WP_065857012.1">
    <property type="nucleotide sequence ID" value="NZ_LYPC01000027.1"/>
</dbReference>
<reference evidence="2" key="1">
    <citation type="submission" date="2016-05" db="EMBL/GenBank/DDBJ databases">
        <title>Paenibacillus oryzae. sp. nov., isolated from the rice root.</title>
        <authorList>
            <person name="Zhang J."/>
            <person name="Zhang X."/>
        </authorList>
    </citation>
    <scope>NUCLEOTIDE SEQUENCE [LARGE SCALE GENOMIC DNA]</scope>
    <source>
        <strain evidence="2">KCTC13222</strain>
    </source>
</reference>
<sequence length="363" mass="41122">MNSFLGLNQLSLLSDAKSRCISPENFSGEKGKGGMATEGTGAIPAEGFGQGWKVSPSVVIQPGQEFTLASIDGPGAIQSMWFGGVISRNYILRFYWDHQEHPSVECPLSDFFAYGWSNVSDAFKGPFAQLNSLPVVVNPNRGMNCFWEMPFRKHCRATLENRDTKEMVCYYHMNYTLMSIPDNAAYFHAYFNRTNPVPYMQDHVILPKMTGKGHYVGTAMTAGLNGAGNWWGEGEVKFFIDGDEKFPTICGTGTEDYFGGSYDWEVDGKYVTYSTPYMGMYHVVQSNELYAHQQKFAMYRWHIVDPVRFEQDLSVTIQDLGWRVTGKQYLPRQDDIATVAFWYQELSSTPLPKLQTKDELEII</sequence>
<gene>
    <name evidence="1" type="ORF">A8709_32735</name>
</gene>
<evidence type="ECO:0000313" key="2">
    <source>
        <dbReference type="Proteomes" id="UP000093309"/>
    </source>
</evidence>
<organism evidence="1 2">
    <name type="scientific">Paenibacillus pectinilyticus</name>
    <dbReference type="NCBI Taxonomy" id="512399"/>
    <lineage>
        <taxon>Bacteria</taxon>
        <taxon>Bacillati</taxon>
        <taxon>Bacillota</taxon>
        <taxon>Bacilli</taxon>
        <taxon>Bacillales</taxon>
        <taxon>Paenibacillaceae</taxon>
        <taxon>Paenibacillus</taxon>
    </lineage>
</organism>
<dbReference type="OrthoDB" id="2518538at2"/>
<dbReference type="Gene3D" id="2.60.120.1390">
    <property type="match status" value="1"/>
</dbReference>
<evidence type="ECO:0000313" key="1">
    <source>
        <dbReference type="EMBL" id="OCT12582.1"/>
    </source>
</evidence>
<dbReference type="AlphaFoldDB" id="A0A1C0ZWU5"/>
<comment type="caution">
    <text evidence="1">The sequence shown here is derived from an EMBL/GenBank/DDBJ whole genome shotgun (WGS) entry which is preliminary data.</text>
</comment>
<dbReference type="Proteomes" id="UP000093309">
    <property type="component" value="Unassembled WGS sequence"/>
</dbReference>